<comment type="caution">
    <text evidence="2">The sequence shown here is derived from an EMBL/GenBank/DDBJ whole genome shotgun (WGS) entry which is preliminary data.</text>
</comment>
<evidence type="ECO:0000256" key="1">
    <source>
        <dbReference type="SAM" id="MobiDB-lite"/>
    </source>
</evidence>
<organism evidence="2 3">
    <name type="scientific">Streptomyces silvisoli</name>
    <dbReference type="NCBI Taxonomy" id="3034235"/>
    <lineage>
        <taxon>Bacteria</taxon>
        <taxon>Bacillati</taxon>
        <taxon>Actinomycetota</taxon>
        <taxon>Actinomycetes</taxon>
        <taxon>Kitasatosporales</taxon>
        <taxon>Streptomycetaceae</taxon>
        <taxon>Streptomyces</taxon>
    </lineage>
</organism>
<gene>
    <name evidence="2" type="ORF">P3G67_13645</name>
</gene>
<name>A0ABT5ZKB6_9ACTN</name>
<dbReference type="EMBL" id="JARJBC010000007">
    <property type="protein sequence ID" value="MDF3290270.1"/>
    <property type="molecule type" value="Genomic_DNA"/>
</dbReference>
<feature type="region of interest" description="Disordered" evidence="1">
    <location>
        <begin position="117"/>
        <end position="139"/>
    </location>
</feature>
<accession>A0ABT5ZKB6</accession>
<dbReference type="RefSeq" id="WP_276093707.1">
    <property type="nucleotide sequence ID" value="NZ_JARJBC010000007.1"/>
</dbReference>
<keyword evidence="3" id="KW-1185">Reference proteome</keyword>
<reference evidence="2 3" key="1">
    <citation type="submission" date="2023-03" db="EMBL/GenBank/DDBJ databases">
        <title>Draft genome sequence of Streptomyces sp. RB6PN23 isolated from peat swamp forest in Thailand.</title>
        <authorList>
            <person name="Klaysubun C."/>
            <person name="Duangmal K."/>
        </authorList>
    </citation>
    <scope>NUCLEOTIDE SEQUENCE [LARGE SCALE GENOMIC DNA]</scope>
    <source>
        <strain evidence="2 3">RB6PN23</strain>
    </source>
</reference>
<dbReference type="Proteomes" id="UP001216579">
    <property type="component" value="Unassembled WGS sequence"/>
</dbReference>
<protein>
    <recommendedName>
        <fullName evidence="4">Transposase</fullName>
    </recommendedName>
</protein>
<evidence type="ECO:0000313" key="2">
    <source>
        <dbReference type="EMBL" id="MDF3290270.1"/>
    </source>
</evidence>
<evidence type="ECO:0008006" key="4">
    <source>
        <dbReference type="Google" id="ProtNLM"/>
    </source>
</evidence>
<sequence length="139" mass="14991">MIAAHFPVTPADLSVLFLREFRQLVEEKGQDWRTVPRADAAFAPGRVKVGLATFVRVVWQRVADDLAARSAEPRSVLSLHDAGLIARYWDEGERTFLVTLQAAPPLTVGRAALSVAPVPDGFPHPGPASGRKAGRGTAQ</sequence>
<evidence type="ECO:0000313" key="3">
    <source>
        <dbReference type="Proteomes" id="UP001216579"/>
    </source>
</evidence>
<proteinExistence type="predicted"/>